<dbReference type="GO" id="GO:0003676">
    <property type="term" value="F:nucleic acid binding"/>
    <property type="evidence" value="ECO:0007669"/>
    <property type="project" value="InterPro"/>
</dbReference>
<dbReference type="Pfam" id="PF02021">
    <property type="entry name" value="UPF0102"/>
    <property type="match status" value="1"/>
</dbReference>
<proteinExistence type="inferred from homology"/>
<protein>
    <submittedName>
        <fullName evidence="2">Uncharacterized protein</fullName>
    </submittedName>
</protein>
<sequence>MTKRLNSAQRITRCRTHPAARRPQLADQALLLSCGLLRANGMAVIEADWRSRDHRIGVVARDGGALCFIAVIAHGAIGSKPTERLVDHSARLRLRAAAGEWLRNEPAVTTAGSLRFDLICAVIRHPGAFELRHHKGVA</sequence>
<comment type="similarity">
    <text evidence="1">Belongs to the UPF0102 family.</text>
</comment>
<dbReference type="AlphaFoldDB" id="D6Z8W7"/>
<name>D6Z8W7_SEGRD</name>
<organism evidence="2 3">
    <name type="scientific">Segniliparus rotundus (strain ATCC BAA-972 / CDC 1076 / CIP 108378 / DSM 44985 / JCM 13578)</name>
    <dbReference type="NCBI Taxonomy" id="640132"/>
    <lineage>
        <taxon>Bacteria</taxon>
        <taxon>Bacillati</taxon>
        <taxon>Actinomycetota</taxon>
        <taxon>Actinomycetes</taxon>
        <taxon>Mycobacteriales</taxon>
        <taxon>Segniliparaceae</taxon>
        <taxon>Segniliparus</taxon>
    </lineage>
</organism>
<gene>
    <name evidence="2" type="ordered locus">Srot_1939</name>
</gene>
<dbReference type="Gene3D" id="3.40.1350.10">
    <property type="match status" value="1"/>
</dbReference>
<evidence type="ECO:0000313" key="3">
    <source>
        <dbReference type="Proteomes" id="UP000002247"/>
    </source>
</evidence>
<dbReference type="HOGENOM" id="CLU_1905297_0_0_11"/>
<dbReference type="eggNOG" id="COG0792">
    <property type="taxonomic scope" value="Bacteria"/>
</dbReference>
<evidence type="ECO:0000256" key="1">
    <source>
        <dbReference type="ARBA" id="ARBA00006738"/>
    </source>
</evidence>
<reference evidence="2 3" key="1">
    <citation type="journal article" date="2010" name="Stand. Genomic Sci.">
        <title>Complete genome sequence of Segniliparus rotundus type strain (CDC 1076).</title>
        <authorList>
            <person name="Sikorski J."/>
            <person name="Lapidus A."/>
            <person name="Copeland A."/>
            <person name="Misra M."/>
            <person name="Glavina Del Rio T."/>
            <person name="Nolan M."/>
            <person name="Lucas S."/>
            <person name="Chen F."/>
            <person name="Tice H."/>
            <person name="Cheng J.F."/>
            <person name="Jando M."/>
            <person name="Schneider S."/>
            <person name="Bruce D."/>
            <person name="Goodwin L."/>
            <person name="Pitluck S."/>
            <person name="Liolios K."/>
            <person name="Mikhailova N."/>
            <person name="Pati A."/>
            <person name="Ivanova N."/>
            <person name="Mavromatis K."/>
            <person name="Chen A."/>
            <person name="Palaniappan K."/>
            <person name="Chertkov O."/>
            <person name="Land M."/>
            <person name="Hauser L."/>
            <person name="Chang Y.J."/>
            <person name="Jeffries C.D."/>
            <person name="Brettin T."/>
            <person name="Detter J.C."/>
            <person name="Han C."/>
            <person name="Rohde M."/>
            <person name="Goker M."/>
            <person name="Bristow J."/>
            <person name="Eisen J.A."/>
            <person name="Markowitz V."/>
            <person name="Hugenholtz P."/>
            <person name="Kyrpides N.C."/>
            <person name="Klenk H.P."/>
        </authorList>
    </citation>
    <scope>NUCLEOTIDE SEQUENCE [LARGE SCALE GENOMIC DNA]</scope>
    <source>
        <strain evidence="3">ATCC BAA-972 / CDC 1076 / CIP 108378 / DSM 44985 / JCM 13578</strain>
    </source>
</reference>
<keyword evidence="3" id="KW-1185">Reference proteome</keyword>
<dbReference type="KEGG" id="srt:Srot_1939"/>
<dbReference type="STRING" id="640132.Srot_1939"/>
<dbReference type="InterPro" id="IPR011856">
    <property type="entry name" value="tRNA_endonuc-like_dom_sf"/>
</dbReference>
<evidence type="ECO:0000313" key="2">
    <source>
        <dbReference type="EMBL" id="ADG98397.1"/>
    </source>
</evidence>
<dbReference type="EMBL" id="CP001958">
    <property type="protein sequence ID" value="ADG98397.1"/>
    <property type="molecule type" value="Genomic_DNA"/>
</dbReference>
<accession>D6Z8W7</accession>
<dbReference type="Proteomes" id="UP000002247">
    <property type="component" value="Chromosome"/>
</dbReference>
<dbReference type="InterPro" id="IPR003509">
    <property type="entry name" value="UPF0102_YraN-like"/>
</dbReference>
<dbReference type="RefSeq" id="WP_013138850.1">
    <property type="nucleotide sequence ID" value="NC_014168.1"/>
</dbReference>